<dbReference type="AlphaFoldDB" id="V8C662"/>
<dbReference type="PATRIC" id="fig|1357400.3.peg.2229"/>
<dbReference type="eggNOG" id="ENOG5033PK2">
    <property type="taxonomic scope" value="Bacteria"/>
</dbReference>
<evidence type="ECO:0000313" key="2">
    <source>
        <dbReference type="Proteomes" id="UP000018731"/>
    </source>
</evidence>
<name>V8C662_9HELI</name>
<dbReference type="RefSeq" id="WP_023928414.1">
    <property type="nucleotide sequence ID" value="NZ_KI669455.1"/>
</dbReference>
<accession>V8C662</accession>
<evidence type="ECO:0000313" key="1">
    <source>
        <dbReference type="EMBL" id="ETD22859.1"/>
    </source>
</evidence>
<dbReference type="Proteomes" id="UP000018731">
    <property type="component" value="Unassembled WGS sequence"/>
</dbReference>
<reference evidence="1 2" key="1">
    <citation type="journal article" date="2014" name="Genome Announc.">
        <title>Draft genome sequences of six enterohepatic helicobacter species isolated from humans and one from rhesus macaques.</title>
        <authorList>
            <person name="Shen Z."/>
            <person name="Sheh A."/>
            <person name="Young S.K."/>
            <person name="Abouelliel A."/>
            <person name="Ward D.V."/>
            <person name="Earl A.M."/>
            <person name="Fox J.G."/>
        </authorList>
    </citation>
    <scope>NUCLEOTIDE SEQUENCE [LARGE SCALE GENOMIC DNA]</scope>
    <source>
        <strain evidence="1 2">MIT 99-5501</strain>
    </source>
</reference>
<sequence length="412" mass="45941">MRLKRLLAIWAGALAVLFGAGEVRIDNAPASSFADGFKRGLIYGHAGLLFQQSIGANPYSTYGDINLSLGYETRRFMGYKFGAEMWIVPKLYEANAGDFTRSQTYFEVPQIYADFYNEYERFGGIIGRFKTDEEWITNYTEGLSASYDRVRNLSLNFTWALRNAFFTNYFAQNYQVFGDYQSGKVGSFSGGAFNLRADFAIPQAALVLSPYLYMVPDFFVAPGLKTKLDLSINQKLFFRALIHLASYVGVGKQASSTSGGGGVIWGEAQIDWGRFVAAGQDWQSFLTAGVGIINTPNRGAIYIDSFGQNTPFERADGIFYYNSTTPYAFASVNLWRYVSLYGAFRTSIISSNETVLNWEARVDFRPIKSVLLGASAVGVNSSVNVRNNRVMPTRFGPSGSYTIFRGYVEYSF</sequence>
<protein>
    <recommendedName>
        <fullName evidence="3">Outer membrane protein</fullName>
    </recommendedName>
</protein>
<organism evidence="1 2">
    <name type="scientific">Helicobacter macacae MIT 99-5501</name>
    <dbReference type="NCBI Taxonomy" id="1357400"/>
    <lineage>
        <taxon>Bacteria</taxon>
        <taxon>Pseudomonadati</taxon>
        <taxon>Campylobacterota</taxon>
        <taxon>Epsilonproteobacteria</taxon>
        <taxon>Campylobacterales</taxon>
        <taxon>Helicobacteraceae</taxon>
        <taxon>Helicobacter</taxon>
    </lineage>
</organism>
<dbReference type="Pfam" id="PF02521">
    <property type="entry name" value="HP_OMP_2"/>
    <property type="match status" value="1"/>
</dbReference>
<dbReference type="OrthoDB" id="5319022at2"/>
<comment type="caution">
    <text evidence="1">The sequence shown here is derived from an EMBL/GenBank/DDBJ whole genome shotgun (WGS) entry which is preliminary data.</text>
</comment>
<proteinExistence type="predicted"/>
<dbReference type="InterPro" id="IPR003678">
    <property type="entry name" value="Put_OMP"/>
</dbReference>
<dbReference type="HOGENOM" id="CLU_731092_0_0_7"/>
<dbReference type="STRING" id="1357400.HMPREF2086_01658"/>
<evidence type="ECO:0008006" key="3">
    <source>
        <dbReference type="Google" id="ProtNLM"/>
    </source>
</evidence>
<dbReference type="EMBL" id="AZJI01000007">
    <property type="protein sequence ID" value="ETD22859.1"/>
    <property type="molecule type" value="Genomic_DNA"/>
</dbReference>
<gene>
    <name evidence="1" type="ORF">HMPREF2086_01658</name>
</gene>
<keyword evidence="2" id="KW-1185">Reference proteome</keyword>